<gene>
    <name evidence="2" type="ORF">RALSY_10977</name>
</gene>
<sequence length="56" mass="6228">MRGDALESMTLRHQWDASPDALAVSRYAGSMARRRSPGPPTAPETKRYTRPGRGQE</sequence>
<evidence type="ECO:0000256" key="1">
    <source>
        <dbReference type="SAM" id="MobiDB-lite"/>
    </source>
</evidence>
<name>G3A1A1_9RALS</name>
<feature type="region of interest" description="Disordered" evidence="1">
    <location>
        <begin position="27"/>
        <end position="56"/>
    </location>
</feature>
<protein>
    <submittedName>
        <fullName evidence="2">Uncharacterized protein</fullName>
    </submittedName>
</protein>
<reference evidence="2" key="2">
    <citation type="submission" date="2011-04" db="EMBL/GenBank/DDBJ databases">
        <authorList>
            <person name="Genoscope - CEA"/>
        </authorList>
    </citation>
    <scope>NUCLEOTIDE SEQUENCE</scope>
    <source>
        <strain evidence="2">R24</strain>
    </source>
</reference>
<evidence type="ECO:0000313" key="2">
    <source>
        <dbReference type="EMBL" id="CCA84986.1"/>
    </source>
</evidence>
<dbReference type="AlphaFoldDB" id="G3A1A1"/>
<reference evidence="2" key="1">
    <citation type="journal article" date="2011" name="PLoS ONE">
        <title>Ralstonia syzygii, the Blood Disease Bacterium and some Asian R. solanacearum strains form a single genomic species despite divergent lifestyles.</title>
        <authorList>
            <person name="Remenant B."/>
            <person name="de Cambiaire J.C."/>
            <person name="Cellier G."/>
            <person name="Jacobs J.M."/>
            <person name="Mangenot S."/>
            <person name="Barbe V."/>
            <person name="Lajus A."/>
            <person name="Vallenet D."/>
            <person name="Medigue C."/>
            <person name="Fegan M."/>
            <person name="Allen C."/>
            <person name="Prior P."/>
        </authorList>
    </citation>
    <scope>NUCLEOTIDE SEQUENCE</scope>
    <source>
        <strain evidence="2">R24</strain>
    </source>
</reference>
<accession>G3A1A1</accession>
<dbReference type="EMBL" id="FR854086">
    <property type="protein sequence ID" value="CCA84986.1"/>
    <property type="molecule type" value="Genomic_DNA"/>
</dbReference>
<proteinExistence type="predicted"/>
<organism evidence="2">
    <name type="scientific">Ralstonia syzygii R24</name>
    <dbReference type="NCBI Taxonomy" id="907261"/>
    <lineage>
        <taxon>Bacteria</taxon>
        <taxon>Pseudomonadati</taxon>
        <taxon>Pseudomonadota</taxon>
        <taxon>Betaproteobacteria</taxon>
        <taxon>Burkholderiales</taxon>
        <taxon>Burkholderiaceae</taxon>
        <taxon>Ralstonia</taxon>
        <taxon>Ralstonia solanacearum species complex</taxon>
    </lineage>
</organism>